<dbReference type="AlphaFoldDB" id="A0ABD3HLG0"/>
<dbReference type="SUPFAM" id="SSF57997">
    <property type="entry name" value="Tropomyosin"/>
    <property type="match status" value="1"/>
</dbReference>
<dbReference type="Gene3D" id="1.10.287.1490">
    <property type="match status" value="1"/>
</dbReference>
<name>A0ABD3HLG0_9MARC</name>
<proteinExistence type="predicted"/>
<dbReference type="EMBL" id="JBJQOH010000003">
    <property type="protein sequence ID" value="KAL3692460.1"/>
    <property type="molecule type" value="Genomic_DNA"/>
</dbReference>
<protein>
    <submittedName>
        <fullName evidence="2">Uncharacterized protein</fullName>
    </submittedName>
</protein>
<dbReference type="Proteomes" id="UP001633002">
    <property type="component" value="Unassembled WGS sequence"/>
</dbReference>
<evidence type="ECO:0000256" key="1">
    <source>
        <dbReference type="SAM" id="Coils"/>
    </source>
</evidence>
<gene>
    <name evidence="2" type="ORF">R1sor_006111</name>
</gene>
<feature type="coiled-coil region" evidence="1">
    <location>
        <begin position="57"/>
        <end position="91"/>
    </location>
</feature>
<organism evidence="2 3">
    <name type="scientific">Riccia sorocarpa</name>
    <dbReference type="NCBI Taxonomy" id="122646"/>
    <lineage>
        <taxon>Eukaryota</taxon>
        <taxon>Viridiplantae</taxon>
        <taxon>Streptophyta</taxon>
        <taxon>Embryophyta</taxon>
        <taxon>Marchantiophyta</taxon>
        <taxon>Marchantiopsida</taxon>
        <taxon>Marchantiidae</taxon>
        <taxon>Marchantiales</taxon>
        <taxon>Ricciaceae</taxon>
        <taxon>Riccia</taxon>
    </lineage>
</organism>
<sequence>MLKQQLADLTMELRDAESSGTDLNNQVVTLTAELSRCKEKAASEAALSSSLQSKKELEQLNKGLANAKGTIAKLESDLKKARQEVMSRANEEGKLKAQVNKLTEDVQLLKVDKGKKETKLEQDMSVLQQQQQTQTSTADRYKAALHAEVKKVANFEDQIQSLQGQVNSHRFTAERAEKAQAALRSELNQVKTDLHMLQFSGNNN</sequence>
<keyword evidence="1" id="KW-0175">Coiled coil</keyword>
<comment type="caution">
    <text evidence="2">The sequence shown here is derived from an EMBL/GenBank/DDBJ whole genome shotgun (WGS) entry which is preliminary data.</text>
</comment>
<reference evidence="2 3" key="1">
    <citation type="submission" date="2024-09" db="EMBL/GenBank/DDBJ databases">
        <title>Chromosome-scale assembly of Riccia sorocarpa.</title>
        <authorList>
            <person name="Paukszto L."/>
        </authorList>
    </citation>
    <scope>NUCLEOTIDE SEQUENCE [LARGE SCALE GENOMIC DNA]</scope>
    <source>
        <strain evidence="2">LP-2024</strain>
        <tissue evidence="2">Aerial parts of the thallus</tissue>
    </source>
</reference>
<evidence type="ECO:0000313" key="2">
    <source>
        <dbReference type="EMBL" id="KAL3692460.1"/>
    </source>
</evidence>
<accession>A0ABD3HLG0</accession>
<evidence type="ECO:0000313" key="3">
    <source>
        <dbReference type="Proteomes" id="UP001633002"/>
    </source>
</evidence>
<feature type="coiled-coil region" evidence="1">
    <location>
        <begin position="145"/>
        <end position="193"/>
    </location>
</feature>
<keyword evidence="3" id="KW-1185">Reference proteome</keyword>